<evidence type="ECO:0000256" key="1">
    <source>
        <dbReference type="SAM" id="SignalP"/>
    </source>
</evidence>
<gene>
    <name evidence="3" type="ORF">C4F51_03090</name>
</gene>
<keyword evidence="4" id="KW-1185">Reference proteome</keyword>
<feature type="signal peptide" evidence="1">
    <location>
        <begin position="1"/>
        <end position="22"/>
    </location>
</feature>
<accession>A0A928V0P9</accession>
<name>A0A928V0P9_9GAMM</name>
<feature type="domain" description="PepSY" evidence="2">
    <location>
        <begin position="42"/>
        <end position="98"/>
    </location>
</feature>
<feature type="chain" id="PRO_5037380037" evidence="1">
    <location>
        <begin position="23"/>
        <end position="103"/>
    </location>
</feature>
<dbReference type="AlphaFoldDB" id="A0A928V0P9"/>
<dbReference type="Gene3D" id="3.10.450.40">
    <property type="match status" value="1"/>
</dbReference>
<dbReference type="RefSeq" id="WP_193907035.1">
    <property type="nucleotide sequence ID" value="NZ_PRDL01000001.1"/>
</dbReference>
<dbReference type="Pfam" id="PF03413">
    <property type="entry name" value="PepSY"/>
    <property type="match status" value="1"/>
</dbReference>
<evidence type="ECO:0000259" key="2">
    <source>
        <dbReference type="Pfam" id="PF03413"/>
    </source>
</evidence>
<proteinExistence type="predicted"/>
<reference evidence="3" key="1">
    <citation type="submission" date="2018-07" db="EMBL/GenBank/DDBJ databases">
        <title>Genome assembly of strain Ka43.</title>
        <authorList>
            <person name="Kukolya J."/>
            <person name="Nagy I."/>
            <person name="Horvath B."/>
            <person name="Toth A."/>
        </authorList>
    </citation>
    <scope>NUCLEOTIDE SEQUENCE</scope>
    <source>
        <strain evidence="3">KB43</strain>
    </source>
</reference>
<sequence>MKKFTTALVTALVLSAAPFAMADDNVPLDQIQTLQENGTIQSLQKLNAIALEQHPGATIHDSELEHERGQYIYQLELRDQQGVEWDLELDAATGAILKNRQDD</sequence>
<dbReference type="EMBL" id="PRDL01000001">
    <property type="protein sequence ID" value="MBE8716167.1"/>
    <property type="molecule type" value="Genomic_DNA"/>
</dbReference>
<dbReference type="InterPro" id="IPR025711">
    <property type="entry name" value="PepSY"/>
</dbReference>
<comment type="caution">
    <text evidence="3">The sequence shown here is derived from an EMBL/GenBank/DDBJ whole genome shotgun (WGS) entry which is preliminary data.</text>
</comment>
<protein>
    <submittedName>
        <fullName evidence="3">Peptidase</fullName>
    </submittedName>
</protein>
<dbReference type="Proteomes" id="UP000652567">
    <property type="component" value="Unassembled WGS sequence"/>
</dbReference>
<evidence type="ECO:0000313" key="3">
    <source>
        <dbReference type="EMBL" id="MBE8716167.1"/>
    </source>
</evidence>
<organism evidence="3 4">
    <name type="scientific">Cellvibrio polysaccharolyticus</name>
    <dbReference type="NCBI Taxonomy" id="2082724"/>
    <lineage>
        <taxon>Bacteria</taxon>
        <taxon>Pseudomonadati</taxon>
        <taxon>Pseudomonadota</taxon>
        <taxon>Gammaproteobacteria</taxon>
        <taxon>Cellvibrionales</taxon>
        <taxon>Cellvibrionaceae</taxon>
        <taxon>Cellvibrio</taxon>
    </lineage>
</organism>
<keyword evidence="1" id="KW-0732">Signal</keyword>
<evidence type="ECO:0000313" key="4">
    <source>
        <dbReference type="Proteomes" id="UP000652567"/>
    </source>
</evidence>